<sequence>MTSKLFSISCNSSDETTAQLLKHISQKGYKVCTISKSLTDVKDVNLITIEIEIEGLYVDTFINQIQAIDGILDVSVSFGAVLQVATYQMKFDSESFKTLDILRSHNTQIINIEADKLLVLHVASEKDIKLLYNKLDNNSLLGFSQIPLAIVQQLPWGKLI</sequence>
<reference evidence="1 2" key="1">
    <citation type="submission" date="2019-03" db="EMBL/GenBank/DDBJ databases">
        <title>Genomic Encyclopedia of Archaeal and Bacterial Type Strains, Phase II (KMG-II): from individual species to whole genera.</title>
        <authorList>
            <person name="Goeker M."/>
        </authorList>
    </citation>
    <scope>NUCLEOTIDE SEQUENCE [LARGE SCALE GENOMIC DNA]</scope>
    <source>
        <strain evidence="1 2">DSM 28353</strain>
    </source>
</reference>
<dbReference type="Proteomes" id="UP000295292">
    <property type="component" value="Unassembled WGS sequence"/>
</dbReference>
<proteinExistence type="predicted"/>
<accession>A0A4V3DDU2</accession>
<dbReference type="EMBL" id="SNYV01000013">
    <property type="protein sequence ID" value="TDQ78098.1"/>
    <property type="molecule type" value="Genomic_DNA"/>
</dbReference>
<name>A0A4V3DDU2_9SPHI</name>
<evidence type="ECO:0000313" key="2">
    <source>
        <dbReference type="Proteomes" id="UP000295292"/>
    </source>
</evidence>
<gene>
    <name evidence="1" type="ORF">CLV99_2076</name>
</gene>
<comment type="caution">
    <text evidence="1">The sequence shown here is derived from an EMBL/GenBank/DDBJ whole genome shotgun (WGS) entry which is preliminary data.</text>
</comment>
<dbReference type="AlphaFoldDB" id="A0A4V3DDU2"/>
<evidence type="ECO:0008006" key="3">
    <source>
        <dbReference type="Google" id="ProtNLM"/>
    </source>
</evidence>
<keyword evidence="2" id="KW-1185">Reference proteome</keyword>
<dbReference type="RefSeq" id="WP_133584351.1">
    <property type="nucleotide sequence ID" value="NZ_SNYV01000013.1"/>
</dbReference>
<organism evidence="1 2">
    <name type="scientific">Sphingobacterium yanglingense</name>
    <dbReference type="NCBI Taxonomy" id="1437280"/>
    <lineage>
        <taxon>Bacteria</taxon>
        <taxon>Pseudomonadati</taxon>
        <taxon>Bacteroidota</taxon>
        <taxon>Sphingobacteriia</taxon>
        <taxon>Sphingobacteriales</taxon>
        <taxon>Sphingobacteriaceae</taxon>
        <taxon>Sphingobacterium</taxon>
    </lineage>
</organism>
<evidence type="ECO:0000313" key="1">
    <source>
        <dbReference type="EMBL" id="TDQ78098.1"/>
    </source>
</evidence>
<protein>
    <recommendedName>
        <fullName evidence="3">Acetolactate synthase small subunit</fullName>
    </recommendedName>
</protein>